<evidence type="ECO:0000313" key="1">
    <source>
        <dbReference type="WBParaSite" id="Smp_202850.2"/>
    </source>
</evidence>
<dbReference type="AlphaFoldDB" id="A0A5K4EZP4"/>
<dbReference type="ExpressionAtlas" id="A0A5K4EZP4">
    <property type="expression patterns" value="baseline"/>
</dbReference>
<reference evidence="1" key="1">
    <citation type="submission" date="2019-11" db="UniProtKB">
        <authorList>
            <consortium name="WormBaseParasite"/>
        </authorList>
    </citation>
    <scope>IDENTIFICATION</scope>
    <source>
        <strain evidence="1">Puerto Rican</strain>
    </source>
</reference>
<sequence>MKASLSFHIIENFMYNIQLSVSTDVALHVESPLNILNDEGHISNYYGSPLFSVSYTLTKCDRTMDGMEVTIFISTGSCDIECC</sequence>
<organism evidence="1">
    <name type="scientific">Schistosoma mansoni</name>
    <name type="common">Blood fluke</name>
    <dbReference type="NCBI Taxonomy" id="6183"/>
    <lineage>
        <taxon>Eukaryota</taxon>
        <taxon>Metazoa</taxon>
        <taxon>Spiralia</taxon>
        <taxon>Lophotrochozoa</taxon>
        <taxon>Platyhelminthes</taxon>
        <taxon>Trematoda</taxon>
        <taxon>Digenea</taxon>
        <taxon>Strigeidida</taxon>
        <taxon>Schistosomatoidea</taxon>
        <taxon>Schistosomatidae</taxon>
        <taxon>Schistosoma</taxon>
    </lineage>
</organism>
<dbReference type="InParanoid" id="A0A5K4EZP4"/>
<accession>A0A5K4EZP4</accession>
<name>A0A5K4EZP4_SCHMA</name>
<dbReference type="WBParaSite" id="Smp_202850.2">
    <property type="protein sequence ID" value="Smp_202850.2"/>
    <property type="gene ID" value="Smp_202850"/>
</dbReference>
<proteinExistence type="predicted"/>
<protein>
    <submittedName>
        <fullName evidence="1">Uncharacterized protein</fullName>
    </submittedName>
</protein>